<keyword evidence="2" id="KW-1185">Reference proteome</keyword>
<dbReference type="EMBL" id="JAAGAX010000018">
    <property type="protein sequence ID" value="KAF2285058.1"/>
    <property type="molecule type" value="Genomic_DNA"/>
</dbReference>
<dbReference type="Proteomes" id="UP000467840">
    <property type="component" value="Chromosome 12"/>
</dbReference>
<accession>A0A6A6KAN4</accession>
<dbReference type="AlphaFoldDB" id="A0A6A6KAN4"/>
<dbReference type="PANTHER" id="PTHR13318">
    <property type="entry name" value="PARTNER OF PAIRED, ISOFORM B-RELATED"/>
    <property type="match status" value="1"/>
</dbReference>
<dbReference type="GO" id="GO:0019005">
    <property type="term" value="C:SCF ubiquitin ligase complex"/>
    <property type="evidence" value="ECO:0007669"/>
    <property type="project" value="TreeGrafter"/>
</dbReference>
<organism evidence="1 2">
    <name type="scientific">Hevea brasiliensis</name>
    <name type="common">Para rubber tree</name>
    <name type="synonym">Siphonia brasiliensis</name>
    <dbReference type="NCBI Taxonomy" id="3981"/>
    <lineage>
        <taxon>Eukaryota</taxon>
        <taxon>Viridiplantae</taxon>
        <taxon>Streptophyta</taxon>
        <taxon>Embryophyta</taxon>
        <taxon>Tracheophyta</taxon>
        <taxon>Spermatophyta</taxon>
        <taxon>Magnoliopsida</taxon>
        <taxon>eudicotyledons</taxon>
        <taxon>Gunneridae</taxon>
        <taxon>Pentapetalae</taxon>
        <taxon>rosids</taxon>
        <taxon>fabids</taxon>
        <taxon>Malpighiales</taxon>
        <taxon>Euphorbiaceae</taxon>
        <taxon>Crotonoideae</taxon>
        <taxon>Micrandreae</taxon>
        <taxon>Hevea</taxon>
    </lineage>
</organism>
<dbReference type="InterPro" id="IPR032675">
    <property type="entry name" value="LRR_dom_sf"/>
</dbReference>
<dbReference type="SUPFAM" id="SSF52047">
    <property type="entry name" value="RNI-like"/>
    <property type="match status" value="1"/>
</dbReference>
<dbReference type="InterPro" id="IPR006553">
    <property type="entry name" value="Leu-rich_rpt_Cys-con_subtyp"/>
</dbReference>
<gene>
    <name evidence="1" type="ORF">GH714_037635</name>
</gene>
<evidence type="ECO:0000313" key="1">
    <source>
        <dbReference type="EMBL" id="KAF2285058.1"/>
    </source>
</evidence>
<proteinExistence type="predicted"/>
<dbReference type="OrthoDB" id="10257471at2759"/>
<reference evidence="1 2" key="1">
    <citation type="journal article" date="2020" name="Mol. Plant">
        <title>The Chromosome-Based Rubber Tree Genome Provides New Insights into Spurge Genome Evolution and Rubber Biosynthesis.</title>
        <authorList>
            <person name="Liu J."/>
            <person name="Shi C."/>
            <person name="Shi C.C."/>
            <person name="Li W."/>
            <person name="Zhang Q.J."/>
            <person name="Zhang Y."/>
            <person name="Li K."/>
            <person name="Lu H.F."/>
            <person name="Shi C."/>
            <person name="Zhu S.T."/>
            <person name="Xiao Z.Y."/>
            <person name="Nan H."/>
            <person name="Yue Y."/>
            <person name="Zhu X.G."/>
            <person name="Wu Y."/>
            <person name="Hong X.N."/>
            <person name="Fan G.Y."/>
            <person name="Tong Y."/>
            <person name="Zhang D."/>
            <person name="Mao C.L."/>
            <person name="Liu Y.L."/>
            <person name="Hao S.J."/>
            <person name="Liu W.Q."/>
            <person name="Lv M.Q."/>
            <person name="Zhang H.B."/>
            <person name="Liu Y."/>
            <person name="Hu-Tang G.R."/>
            <person name="Wang J.P."/>
            <person name="Wang J.H."/>
            <person name="Sun Y.H."/>
            <person name="Ni S.B."/>
            <person name="Chen W.B."/>
            <person name="Zhang X.C."/>
            <person name="Jiao Y.N."/>
            <person name="Eichler E.E."/>
            <person name="Li G.H."/>
            <person name="Liu X."/>
            <person name="Gao L.Z."/>
        </authorList>
    </citation>
    <scope>NUCLEOTIDE SEQUENCE [LARGE SCALE GENOMIC DNA]</scope>
    <source>
        <strain evidence="2">cv. GT1</strain>
        <tissue evidence="1">Leaf</tissue>
    </source>
</reference>
<dbReference type="GO" id="GO:0031146">
    <property type="term" value="P:SCF-dependent proteasomal ubiquitin-dependent protein catabolic process"/>
    <property type="evidence" value="ECO:0007669"/>
    <property type="project" value="TreeGrafter"/>
</dbReference>
<name>A0A6A6KAN4_HEVBR</name>
<dbReference type="SMART" id="SM00367">
    <property type="entry name" value="LRR_CC"/>
    <property type="match status" value="7"/>
</dbReference>
<dbReference type="Gene3D" id="3.80.10.10">
    <property type="entry name" value="Ribonuclease Inhibitor"/>
    <property type="match status" value="2"/>
</dbReference>
<sequence length="695" mass="77087">MDLGKGKGIRYFDLNLPVQDSLTGLGFQDSVPFGFPQNNLTEFNRFVDDSGTGSSFGGDLSRGETDPDVQMTSYADPDVQMTSYPSTRRYTIEEKAKAKIDDGKGNLDCDFDFDFGSDFDLNLPFEAFGGYPIEGQIENMDVIDISSSSSDELGMLNTEFVEKNYLSLLSREATKLERERVDAFVREESRRNEEIERQRSIARNVAKKFAHPKQQQQETSDPETTSQLSEVDSQSPFALAMKAIRKRNSSQNVHKKSLPGLSEPPFKWVPANNRGRNGFQRSVPKLLDICLDFIAKNADKIVSLEYIPDNLKHKLSQMVSCYRKSDARFVELLAGNSPTEIRVWDTSQLTEDECSKIFSTLDTKNLTVLQLDLCGLCMPDYVLCTTLARPLHKLSKLATLSLRGAHRLSDCGLSALAVSAPVLQSINLSQCSLLTSSSINDLASHLGSTLRELYMDDCQNIDAMLILPAFKKFKRLEVLSVAGIRTVRDGFVIAMVEACGMNMKELVFANCVELTDISLKFVGENCPNLCALDLSHLHNLTDKALQYLANGCRSIHKLKLCRNDFSDEAVAAFLEASGESVNVLSLNNISRVSLHTALAIAKCLRSLLSLDLSWCRKLTNEALGLIVDSCSSLKVLTLFGCTQITEVFLNGHSNSLVHIIGCKMTPILEHLDMLGPQETPLRYSPLIDVADQQSI</sequence>
<comment type="caution">
    <text evidence="1">The sequence shown here is derived from an EMBL/GenBank/DDBJ whole genome shotgun (WGS) entry which is preliminary data.</text>
</comment>
<evidence type="ECO:0000313" key="2">
    <source>
        <dbReference type="Proteomes" id="UP000467840"/>
    </source>
</evidence>
<dbReference type="PANTHER" id="PTHR13318:SF145">
    <property type="entry name" value="RAD7"/>
    <property type="match status" value="1"/>
</dbReference>
<protein>
    <submittedName>
        <fullName evidence="1">Uncharacterized protein</fullName>
    </submittedName>
</protein>